<evidence type="ECO:0000256" key="8">
    <source>
        <dbReference type="SAM" id="MobiDB-lite"/>
    </source>
</evidence>
<dbReference type="RefSeq" id="WP_289365301.1">
    <property type="nucleotide sequence ID" value="NZ_JAUCBP010000007.1"/>
</dbReference>
<evidence type="ECO:0000256" key="4">
    <source>
        <dbReference type="ARBA" id="ARBA00022840"/>
    </source>
</evidence>
<dbReference type="EC" id="3.6.4.-" evidence="12"/>
<feature type="domain" description="DEAD-box RNA helicase Q" evidence="11">
    <location>
        <begin position="1"/>
        <end position="29"/>
    </location>
</feature>
<dbReference type="InterPro" id="IPR011545">
    <property type="entry name" value="DEAD/DEAH_box_helicase_dom"/>
</dbReference>
<sequence length="446" mass="49714">MLFNDLPLDHRIKKVLTDKKFTDLTPIQAKVIAPALKGNDIIASSKTGSGKTLAFLVPTVQRLLKTKALSKQDPRVLILAPTRELAKQVFFEAKWLTANMPITCQLIVGGENYNDQIKVLRRNPQIIVGTAGRIADHLDNKSFFINGLELLIFDEADRMLDLGFKEQLLLINRFADHRKRQTMMFSATLGRIEIDSLAQSLLKSPTKVVVGSATEQHSEISQKLVFADNVEHKDQLLVAALQQTEHNQAIIFAATREDTERLAKHLNENGLDAVALHAEMAQNARSNVMNAFARGQHSQLVCTDVASRGLDLPRVGLVINFDLPKQAEEYIHRIGRTGRAGNTGQAFAFVGPRDWRSYTDIRALLDYPLEEFSFADMVATFKGYDHKPVKKKTNKAETISRRAVKAKTAAPKKRVKSMAGIDVGDAPMRRKPKPVITDDESSDSED</sequence>
<dbReference type="PROSITE" id="PS51194">
    <property type="entry name" value="HELICASE_CTER"/>
    <property type="match status" value="1"/>
</dbReference>
<dbReference type="InterPro" id="IPR000629">
    <property type="entry name" value="RNA-helicase_DEAD-box_CS"/>
</dbReference>
<evidence type="ECO:0000313" key="13">
    <source>
        <dbReference type="Proteomes" id="UP001234343"/>
    </source>
</evidence>
<dbReference type="PANTHER" id="PTHR47959:SF17">
    <property type="entry name" value="ATP-DEPENDENT RNA HELICASE DEAD BOX FAMILY"/>
    <property type="match status" value="1"/>
</dbReference>
<keyword evidence="1 7" id="KW-0547">Nucleotide-binding</keyword>
<dbReference type="PANTHER" id="PTHR47959">
    <property type="entry name" value="ATP-DEPENDENT RNA HELICASE RHLE-RELATED"/>
    <property type="match status" value="1"/>
</dbReference>
<organism evidence="12 13">
    <name type="scientific">Alteromonas arenosi</name>
    <dbReference type="NCBI Taxonomy" id="3055817"/>
    <lineage>
        <taxon>Bacteria</taxon>
        <taxon>Pseudomonadati</taxon>
        <taxon>Pseudomonadota</taxon>
        <taxon>Gammaproteobacteria</taxon>
        <taxon>Alteromonadales</taxon>
        <taxon>Alteromonadaceae</taxon>
        <taxon>Alteromonas/Salinimonas group</taxon>
        <taxon>Alteromonas</taxon>
    </lineage>
</organism>
<reference evidence="12 13" key="1">
    <citation type="submission" date="2023-06" db="EMBL/GenBank/DDBJ databases">
        <title>Alteromonas sp. ASW11-36 isolated from intertidal sand.</title>
        <authorList>
            <person name="Li Y."/>
        </authorList>
    </citation>
    <scope>NUCLEOTIDE SEQUENCE [LARGE SCALE GENOMIC DNA]</scope>
    <source>
        <strain evidence="12 13">ASW11-36</strain>
    </source>
</reference>
<gene>
    <name evidence="12" type="ORF">QTP81_10360</name>
</gene>
<dbReference type="SMART" id="SM00490">
    <property type="entry name" value="HELICc"/>
    <property type="match status" value="1"/>
</dbReference>
<evidence type="ECO:0000256" key="6">
    <source>
        <dbReference type="PROSITE-ProRule" id="PRU00552"/>
    </source>
</evidence>
<dbReference type="PROSITE" id="PS00039">
    <property type="entry name" value="DEAD_ATP_HELICASE"/>
    <property type="match status" value="1"/>
</dbReference>
<evidence type="ECO:0000256" key="5">
    <source>
        <dbReference type="ARBA" id="ARBA00038437"/>
    </source>
</evidence>
<dbReference type="Gene3D" id="3.40.50.300">
    <property type="entry name" value="P-loop containing nucleotide triphosphate hydrolases"/>
    <property type="match status" value="2"/>
</dbReference>
<dbReference type="SMART" id="SM00487">
    <property type="entry name" value="DEXDc"/>
    <property type="match status" value="1"/>
</dbReference>
<dbReference type="Pfam" id="PF00270">
    <property type="entry name" value="DEAD"/>
    <property type="match status" value="1"/>
</dbReference>
<dbReference type="InterPro" id="IPR014014">
    <property type="entry name" value="RNA_helicase_DEAD_Q_motif"/>
</dbReference>
<keyword evidence="3 7" id="KW-0347">Helicase</keyword>
<evidence type="ECO:0000259" key="10">
    <source>
        <dbReference type="PROSITE" id="PS51194"/>
    </source>
</evidence>
<dbReference type="CDD" id="cd00268">
    <property type="entry name" value="DEADc"/>
    <property type="match status" value="1"/>
</dbReference>
<dbReference type="Proteomes" id="UP001234343">
    <property type="component" value="Unassembled WGS sequence"/>
</dbReference>
<dbReference type="PROSITE" id="PS51192">
    <property type="entry name" value="HELICASE_ATP_BIND_1"/>
    <property type="match status" value="1"/>
</dbReference>
<dbReference type="InterPro" id="IPR014001">
    <property type="entry name" value="Helicase_ATP-bd"/>
</dbReference>
<feature type="region of interest" description="Disordered" evidence="8">
    <location>
        <begin position="401"/>
        <end position="446"/>
    </location>
</feature>
<dbReference type="GO" id="GO:0004386">
    <property type="term" value="F:helicase activity"/>
    <property type="evidence" value="ECO:0007669"/>
    <property type="project" value="UniProtKB-KW"/>
</dbReference>
<dbReference type="CDD" id="cd18787">
    <property type="entry name" value="SF2_C_DEAD"/>
    <property type="match status" value="1"/>
</dbReference>
<dbReference type="InterPro" id="IPR050079">
    <property type="entry name" value="DEAD_box_RNA_helicase"/>
</dbReference>
<comment type="similarity">
    <text evidence="5 7">Belongs to the DEAD box helicase family.</text>
</comment>
<accession>A0ABT7SXV8</accession>
<evidence type="ECO:0000256" key="1">
    <source>
        <dbReference type="ARBA" id="ARBA00022741"/>
    </source>
</evidence>
<keyword evidence="4 7" id="KW-0067">ATP-binding</keyword>
<evidence type="ECO:0000259" key="9">
    <source>
        <dbReference type="PROSITE" id="PS51192"/>
    </source>
</evidence>
<feature type="domain" description="Helicase ATP-binding" evidence="9">
    <location>
        <begin position="32"/>
        <end position="207"/>
    </location>
</feature>
<feature type="domain" description="Helicase C-terminal" evidence="10">
    <location>
        <begin position="232"/>
        <end position="380"/>
    </location>
</feature>
<dbReference type="Pfam" id="PF00271">
    <property type="entry name" value="Helicase_C"/>
    <property type="match status" value="1"/>
</dbReference>
<dbReference type="PROSITE" id="PS51195">
    <property type="entry name" value="Q_MOTIF"/>
    <property type="match status" value="1"/>
</dbReference>
<keyword evidence="2 7" id="KW-0378">Hydrolase</keyword>
<comment type="caution">
    <text evidence="12">The sequence shown here is derived from an EMBL/GenBank/DDBJ whole genome shotgun (WGS) entry which is preliminary data.</text>
</comment>
<dbReference type="GO" id="GO:0016787">
    <property type="term" value="F:hydrolase activity"/>
    <property type="evidence" value="ECO:0007669"/>
    <property type="project" value="UniProtKB-KW"/>
</dbReference>
<keyword evidence="13" id="KW-1185">Reference proteome</keyword>
<feature type="compositionally biased region" description="Basic residues" evidence="8">
    <location>
        <begin position="402"/>
        <end position="416"/>
    </location>
</feature>
<dbReference type="InterPro" id="IPR044742">
    <property type="entry name" value="DEAD/DEAH_RhlB"/>
</dbReference>
<evidence type="ECO:0000259" key="11">
    <source>
        <dbReference type="PROSITE" id="PS51195"/>
    </source>
</evidence>
<dbReference type="InterPro" id="IPR001650">
    <property type="entry name" value="Helicase_C-like"/>
</dbReference>
<protein>
    <submittedName>
        <fullName evidence="12">DEAD/DEAH box helicase</fullName>
        <ecNumber evidence="12">3.6.4.-</ecNumber>
    </submittedName>
</protein>
<dbReference type="EMBL" id="JAUCBP010000007">
    <property type="protein sequence ID" value="MDM7861000.1"/>
    <property type="molecule type" value="Genomic_DNA"/>
</dbReference>
<dbReference type="SUPFAM" id="SSF52540">
    <property type="entry name" value="P-loop containing nucleoside triphosphate hydrolases"/>
    <property type="match status" value="1"/>
</dbReference>
<feature type="short sequence motif" description="Q motif" evidence="6">
    <location>
        <begin position="1"/>
        <end position="29"/>
    </location>
</feature>
<evidence type="ECO:0000256" key="2">
    <source>
        <dbReference type="ARBA" id="ARBA00022801"/>
    </source>
</evidence>
<evidence type="ECO:0000313" key="12">
    <source>
        <dbReference type="EMBL" id="MDM7861000.1"/>
    </source>
</evidence>
<dbReference type="InterPro" id="IPR027417">
    <property type="entry name" value="P-loop_NTPase"/>
</dbReference>
<feature type="compositionally biased region" description="Acidic residues" evidence="8">
    <location>
        <begin position="437"/>
        <end position="446"/>
    </location>
</feature>
<name>A0ABT7SXV8_9ALTE</name>
<evidence type="ECO:0000256" key="7">
    <source>
        <dbReference type="RuleBase" id="RU000492"/>
    </source>
</evidence>
<evidence type="ECO:0000256" key="3">
    <source>
        <dbReference type="ARBA" id="ARBA00022806"/>
    </source>
</evidence>
<proteinExistence type="inferred from homology"/>